<dbReference type="InterPro" id="IPR053201">
    <property type="entry name" value="Flavunoidine_N-MTase"/>
</dbReference>
<dbReference type="PANTHER" id="PTHR12350">
    <property type="entry name" value="HISTONE-LYSINE N-METHYLTRANSFERASE-RELATED"/>
    <property type="match status" value="1"/>
</dbReference>
<sequence>MHDLDIYKAPSILTDDVGCARRLNARNVSVGDTGAERGRGVFATREFLPGEIVIVGLLDRMERIRTTDSIQLDWDVHALFEEPAVVVNHSCNPNLAILPNRFGAYDFVAIRQIHPDAEVTWDYATSELECVGVSVCLCSAGNCRGAARGFSMLPPDHPLLASGFFAPYLAKTRTASEEAGDAAPSPQPL</sequence>
<dbReference type="InterPro" id="IPR001214">
    <property type="entry name" value="SET_dom"/>
</dbReference>
<reference evidence="2 3" key="1">
    <citation type="submission" date="2014-08" db="EMBL/GenBank/DDBJ databases">
        <authorList>
            <person name="Moulin Lionel"/>
        </authorList>
    </citation>
    <scope>NUCLEOTIDE SEQUENCE [LARGE SCALE GENOMIC DNA]</scope>
</reference>
<evidence type="ECO:0000259" key="1">
    <source>
        <dbReference type="PROSITE" id="PS50280"/>
    </source>
</evidence>
<organism evidence="2 3">
    <name type="scientific">Mesorhizobium plurifarium</name>
    <dbReference type="NCBI Taxonomy" id="69974"/>
    <lineage>
        <taxon>Bacteria</taxon>
        <taxon>Pseudomonadati</taxon>
        <taxon>Pseudomonadota</taxon>
        <taxon>Alphaproteobacteria</taxon>
        <taxon>Hyphomicrobiales</taxon>
        <taxon>Phyllobacteriaceae</taxon>
        <taxon>Mesorhizobium</taxon>
    </lineage>
</organism>
<feature type="domain" description="SET" evidence="1">
    <location>
        <begin position="26"/>
        <end position="124"/>
    </location>
</feature>
<dbReference type="PANTHER" id="PTHR12350:SF19">
    <property type="entry name" value="SET DOMAIN-CONTAINING PROTEIN"/>
    <property type="match status" value="1"/>
</dbReference>
<evidence type="ECO:0000313" key="3">
    <source>
        <dbReference type="Proteomes" id="UP000046373"/>
    </source>
</evidence>
<dbReference type="Pfam" id="PF00856">
    <property type="entry name" value="SET"/>
    <property type="match status" value="1"/>
</dbReference>
<dbReference type="InterPro" id="IPR046341">
    <property type="entry name" value="SET_dom_sf"/>
</dbReference>
<dbReference type="AlphaFoldDB" id="A0A090F8J3"/>
<dbReference type="SUPFAM" id="SSF82199">
    <property type="entry name" value="SET domain"/>
    <property type="match status" value="1"/>
</dbReference>
<evidence type="ECO:0000313" key="2">
    <source>
        <dbReference type="EMBL" id="CDX37996.1"/>
    </source>
</evidence>
<dbReference type="PROSITE" id="PS50280">
    <property type="entry name" value="SET"/>
    <property type="match status" value="1"/>
</dbReference>
<proteinExistence type="predicted"/>
<gene>
    <name evidence="2" type="ORF">MPLDJ20_220008</name>
</gene>
<accession>A0A090F8J3</accession>
<dbReference type="Proteomes" id="UP000046373">
    <property type="component" value="Unassembled WGS sequence"/>
</dbReference>
<dbReference type="EMBL" id="CCNB01000015">
    <property type="protein sequence ID" value="CDX37996.1"/>
    <property type="molecule type" value="Genomic_DNA"/>
</dbReference>
<protein>
    <submittedName>
        <fullName evidence="2">Nuclear protein SET</fullName>
    </submittedName>
</protein>
<name>A0A090F8J3_MESPL</name>
<dbReference type="Gene3D" id="2.170.270.10">
    <property type="entry name" value="SET domain"/>
    <property type="match status" value="1"/>
</dbReference>